<accession>A0A0E9VYK3</accession>
<protein>
    <submittedName>
        <fullName evidence="2">Uncharacterized protein</fullName>
    </submittedName>
</protein>
<dbReference type="AlphaFoldDB" id="A0A0E9VYK3"/>
<reference evidence="2" key="1">
    <citation type="submission" date="2014-11" db="EMBL/GenBank/DDBJ databases">
        <authorList>
            <person name="Amaro Gonzalez C."/>
        </authorList>
    </citation>
    <scope>NUCLEOTIDE SEQUENCE</scope>
</reference>
<evidence type="ECO:0000313" key="2">
    <source>
        <dbReference type="EMBL" id="JAH83172.1"/>
    </source>
</evidence>
<organism evidence="2">
    <name type="scientific">Anguilla anguilla</name>
    <name type="common">European freshwater eel</name>
    <name type="synonym">Muraena anguilla</name>
    <dbReference type="NCBI Taxonomy" id="7936"/>
    <lineage>
        <taxon>Eukaryota</taxon>
        <taxon>Metazoa</taxon>
        <taxon>Chordata</taxon>
        <taxon>Craniata</taxon>
        <taxon>Vertebrata</taxon>
        <taxon>Euteleostomi</taxon>
        <taxon>Actinopterygii</taxon>
        <taxon>Neopterygii</taxon>
        <taxon>Teleostei</taxon>
        <taxon>Anguilliformes</taxon>
        <taxon>Anguillidae</taxon>
        <taxon>Anguilla</taxon>
    </lineage>
</organism>
<feature type="region of interest" description="Disordered" evidence="1">
    <location>
        <begin position="19"/>
        <end position="41"/>
    </location>
</feature>
<reference evidence="2" key="2">
    <citation type="journal article" date="2015" name="Fish Shellfish Immunol.">
        <title>Early steps in the European eel (Anguilla anguilla)-Vibrio vulnificus interaction in the gills: Role of the RtxA13 toxin.</title>
        <authorList>
            <person name="Callol A."/>
            <person name="Pajuelo D."/>
            <person name="Ebbesson L."/>
            <person name="Teles M."/>
            <person name="MacKenzie S."/>
            <person name="Amaro C."/>
        </authorList>
    </citation>
    <scope>NUCLEOTIDE SEQUENCE</scope>
</reference>
<dbReference type="EMBL" id="GBXM01025405">
    <property type="protein sequence ID" value="JAH83172.1"/>
    <property type="molecule type" value="Transcribed_RNA"/>
</dbReference>
<sequence>MTVTRSVTRTKIVTTSSPVAKDPLATGHGDPILSNVDCKTE</sequence>
<name>A0A0E9VYK3_ANGAN</name>
<proteinExistence type="predicted"/>
<evidence type="ECO:0000256" key="1">
    <source>
        <dbReference type="SAM" id="MobiDB-lite"/>
    </source>
</evidence>